<feature type="non-terminal residue" evidence="2">
    <location>
        <position position="1"/>
    </location>
</feature>
<proteinExistence type="predicted"/>
<name>A0A167KLY2_CALVF</name>
<evidence type="ECO:0000313" key="2">
    <source>
        <dbReference type="EMBL" id="KZO94781.1"/>
    </source>
</evidence>
<dbReference type="GO" id="GO:0005739">
    <property type="term" value="C:mitochondrion"/>
    <property type="evidence" value="ECO:0007669"/>
    <property type="project" value="TreeGrafter"/>
</dbReference>
<dbReference type="AlphaFoldDB" id="A0A167KLY2"/>
<dbReference type="STRING" id="1330018.A0A167KLY2"/>
<dbReference type="EMBL" id="KV417292">
    <property type="protein sequence ID" value="KZO94781.1"/>
    <property type="molecule type" value="Genomic_DNA"/>
</dbReference>
<organism evidence="2 3">
    <name type="scientific">Calocera viscosa (strain TUFC12733)</name>
    <dbReference type="NCBI Taxonomy" id="1330018"/>
    <lineage>
        <taxon>Eukaryota</taxon>
        <taxon>Fungi</taxon>
        <taxon>Dikarya</taxon>
        <taxon>Basidiomycota</taxon>
        <taxon>Agaricomycotina</taxon>
        <taxon>Dacrymycetes</taxon>
        <taxon>Dacrymycetales</taxon>
        <taxon>Dacrymycetaceae</taxon>
        <taxon>Calocera</taxon>
    </lineage>
</organism>
<dbReference type="InterPro" id="IPR027417">
    <property type="entry name" value="P-loop_NTPase"/>
</dbReference>
<sequence>LQLKVGVICALMRNFSVKTKLVKNARVVVQSLHQRFVQIRVLSTNGQLGEELHCIPRIRFQFKPYRSSWTVVRVQLPLRLAYATTYNSCQGLTLDRTVLDCRSDVFAHGQLYTALTRV</sequence>
<evidence type="ECO:0000313" key="3">
    <source>
        <dbReference type="Proteomes" id="UP000076738"/>
    </source>
</evidence>
<dbReference type="OrthoDB" id="3353471at2759"/>
<dbReference type="SUPFAM" id="SSF52540">
    <property type="entry name" value="P-loop containing nucleoside triphosphate hydrolases"/>
    <property type="match status" value="1"/>
</dbReference>
<evidence type="ECO:0008006" key="4">
    <source>
        <dbReference type="Google" id="ProtNLM"/>
    </source>
</evidence>
<evidence type="ECO:0000313" key="1">
    <source>
        <dbReference type="EMBL" id="KZO90372.1"/>
    </source>
</evidence>
<dbReference type="GO" id="GO:0031981">
    <property type="term" value="C:nuclear lumen"/>
    <property type="evidence" value="ECO:0007669"/>
    <property type="project" value="TreeGrafter"/>
</dbReference>
<dbReference type="Proteomes" id="UP000076738">
    <property type="component" value="Unassembled WGS sequence"/>
</dbReference>
<gene>
    <name evidence="1" type="ORF">CALVIDRAFT_456216</name>
    <name evidence="2" type="ORF">CALVIDRAFT_461514</name>
</gene>
<reference evidence="2 3" key="1">
    <citation type="journal article" date="2016" name="Mol. Biol. Evol.">
        <title>Comparative Genomics of Early-Diverging Mushroom-Forming Fungi Provides Insights into the Origins of Lignocellulose Decay Capabilities.</title>
        <authorList>
            <person name="Nagy L.G."/>
            <person name="Riley R."/>
            <person name="Tritt A."/>
            <person name="Adam C."/>
            <person name="Daum C."/>
            <person name="Floudas D."/>
            <person name="Sun H."/>
            <person name="Yadav J.S."/>
            <person name="Pangilinan J."/>
            <person name="Larsson K.H."/>
            <person name="Matsuura K."/>
            <person name="Barry K."/>
            <person name="Labutti K."/>
            <person name="Kuo R."/>
            <person name="Ohm R.A."/>
            <person name="Bhattacharya S.S."/>
            <person name="Shirouzu T."/>
            <person name="Yoshinaga Y."/>
            <person name="Martin F.M."/>
            <person name="Grigoriev I.V."/>
            <person name="Hibbett D.S."/>
        </authorList>
    </citation>
    <scope>NUCLEOTIDE SEQUENCE [LARGE SCALE GENOMIC DNA]</scope>
    <source>
        <strain evidence="2 3">TUFC12733</strain>
    </source>
</reference>
<feature type="non-terminal residue" evidence="2">
    <location>
        <position position="118"/>
    </location>
</feature>
<accession>A0A167KLY2</accession>
<keyword evidence="3" id="KW-1185">Reference proteome</keyword>
<dbReference type="PANTHER" id="PTHR23274:SF11">
    <property type="entry name" value="ATP-DEPENDENT DNA HELICASE PIF1"/>
    <property type="match status" value="1"/>
</dbReference>
<dbReference type="PANTHER" id="PTHR23274">
    <property type="entry name" value="DNA HELICASE-RELATED"/>
    <property type="match status" value="1"/>
</dbReference>
<protein>
    <recommendedName>
        <fullName evidence="4">ATP-dependent DNA helicase</fullName>
    </recommendedName>
</protein>
<dbReference type="EMBL" id="KV417343">
    <property type="protein sequence ID" value="KZO90372.1"/>
    <property type="molecule type" value="Genomic_DNA"/>
</dbReference>